<dbReference type="AlphaFoldDB" id="A0A382Y6A3"/>
<feature type="compositionally biased region" description="Basic and acidic residues" evidence="1">
    <location>
        <begin position="13"/>
        <end position="22"/>
    </location>
</feature>
<organism evidence="2">
    <name type="scientific">marine metagenome</name>
    <dbReference type="NCBI Taxonomy" id="408172"/>
    <lineage>
        <taxon>unclassified sequences</taxon>
        <taxon>metagenomes</taxon>
        <taxon>ecological metagenomes</taxon>
    </lineage>
</organism>
<feature type="region of interest" description="Disordered" evidence="1">
    <location>
        <begin position="1"/>
        <end position="22"/>
    </location>
</feature>
<protein>
    <submittedName>
        <fullName evidence="2">Uncharacterized protein</fullName>
    </submittedName>
</protein>
<proteinExistence type="predicted"/>
<name>A0A382Y6A3_9ZZZZ</name>
<sequence length="39" mass="4206">MGAFSDAQITTDDDPKLIDREQGIPHLKGCPCSVSKLSM</sequence>
<dbReference type="EMBL" id="UINC01173308">
    <property type="protein sequence ID" value="SVD78836.1"/>
    <property type="molecule type" value="Genomic_DNA"/>
</dbReference>
<accession>A0A382Y6A3</accession>
<evidence type="ECO:0000256" key="1">
    <source>
        <dbReference type="SAM" id="MobiDB-lite"/>
    </source>
</evidence>
<gene>
    <name evidence="2" type="ORF">METZ01_LOCUS431690</name>
</gene>
<evidence type="ECO:0000313" key="2">
    <source>
        <dbReference type="EMBL" id="SVD78836.1"/>
    </source>
</evidence>
<reference evidence="2" key="1">
    <citation type="submission" date="2018-05" db="EMBL/GenBank/DDBJ databases">
        <authorList>
            <person name="Lanie J.A."/>
            <person name="Ng W.-L."/>
            <person name="Kazmierczak K.M."/>
            <person name="Andrzejewski T.M."/>
            <person name="Davidsen T.M."/>
            <person name="Wayne K.J."/>
            <person name="Tettelin H."/>
            <person name="Glass J.I."/>
            <person name="Rusch D."/>
            <person name="Podicherti R."/>
            <person name="Tsui H.-C.T."/>
            <person name="Winkler M.E."/>
        </authorList>
    </citation>
    <scope>NUCLEOTIDE SEQUENCE</scope>
</reference>
<feature type="non-terminal residue" evidence="2">
    <location>
        <position position="39"/>
    </location>
</feature>